<organism evidence="1 2">
    <name type="scientific">Rhododendron molle</name>
    <name type="common">Chinese azalea</name>
    <name type="synonym">Azalea mollis</name>
    <dbReference type="NCBI Taxonomy" id="49168"/>
    <lineage>
        <taxon>Eukaryota</taxon>
        <taxon>Viridiplantae</taxon>
        <taxon>Streptophyta</taxon>
        <taxon>Embryophyta</taxon>
        <taxon>Tracheophyta</taxon>
        <taxon>Spermatophyta</taxon>
        <taxon>Magnoliopsida</taxon>
        <taxon>eudicotyledons</taxon>
        <taxon>Gunneridae</taxon>
        <taxon>Pentapetalae</taxon>
        <taxon>asterids</taxon>
        <taxon>Ericales</taxon>
        <taxon>Ericaceae</taxon>
        <taxon>Ericoideae</taxon>
        <taxon>Rhodoreae</taxon>
        <taxon>Rhododendron</taxon>
    </lineage>
</organism>
<protein>
    <submittedName>
        <fullName evidence="1">Uncharacterized protein</fullName>
    </submittedName>
</protein>
<name>A0ACC0MA30_RHOML</name>
<proteinExistence type="predicted"/>
<evidence type="ECO:0000313" key="1">
    <source>
        <dbReference type="EMBL" id="KAI8537820.1"/>
    </source>
</evidence>
<accession>A0ACC0MA30</accession>
<keyword evidence="2" id="KW-1185">Reference proteome</keyword>
<reference evidence="1" key="1">
    <citation type="submission" date="2022-02" db="EMBL/GenBank/DDBJ databases">
        <title>Plant Genome Project.</title>
        <authorList>
            <person name="Zhang R.-G."/>
        </authorList>
    </citation>
    <scope>NUCLEOTIDE SEQUENCE</scope>
    <source>
        <strain evidence="1">AT1</strain>
    </source>
</reference>
<dbReference type="Proteomes" id="UP001062846">
    <property type="component" value="Chromosome 9"/>
</dbReference>
<sequence>MLENLEEWWVEKGGLPKLEEMEIRGWGKLKRFDGLEHLPTLKELVLTNMQQMLGRVRSRCWEEIWHSIAHERVEGFLLTCMINARGGQNMVQSGTSLLKNFQPVLPPVHSTLLV</sequence>
<dbReference type="EMBL" id="CM046396">
    <property type="protein sequence ID" value="KAI8537820.1"/>
    <property type="molecule type" value="Genomic_DNA"/>
</dbReference>
<comment type="caution">
    <text evidence="1">The sequence shown here is derived from an EMBL/GenBank/DDBJ whole genome shotgun (WGS) entry which is preliminary data.</text>
</comment>
<evidence type="ECO:0000313" key="2">
    <source>
        <dbReference type="Proteomes" id="UP001062846"/>
    </source>
</evidence>
<gene>
    <name evidence="1" type="ORF">RHMOL_Rhmol09G0053500</name>
</gene>